<reference evidence="13" key="1">
    <citation type="journal article" date="2020" name="Stud. Mycol.">
        <title>101 Dothideomycetes genomes: a test case for predicting lifestyles and emergence of pathogens.</title>
        <authorList>
            <person name="Haridas S."/>
            <person name="Albert R."/>
            <person name="Binder M."/>
            <person name="Bloem J."/>
            <person name="Labutti K."/>
            <person name="Salamov A."/>
            <person name="Andreopoulos B."/>
            <person name="Baker S."/>
            <person name="Barry K."/>
            <person name="Bills G."/>
            <person name="Bluhm B."/>
            <person name="Cannon C."/>
            <person name="Castanera R."/>
            <person name="Culley D."/>
            <person name="Daum C."/>
            <person name="Ezra D."/>
            <person name="Gonzalez J."/>
            <person name="Henrissat B."/>
            <person name="Kuo A."/>
            <person name="Liang C."/>
            <person name="Lipzen A."/>
            <person name="Lutzoni F."/>
            <person name="Magnuson J."/>
            <person name="Mondo S."/>
            <person name="Nolan M."/>
            <person name="Ohm R."/>
            <person name="Pangilinan J."/>
            <person name="Park H.-J."/>
            <person name="Ramirez L."/>
            <person name="Alfaro M."/>
            <person name="Sun H."/>
            <person name="Tritt A."/>
            <person name="Yoshinaga Y."/>
            <person name="Zwiers L.-H."/>
            <person name="Turgeon B."/>
            <person name="Goodwin S."/>
            <person name="Spatafora J."/>
            <person name="Crous P."/>
            <person name="Grigoriev I."/>
        </authorList>
    </citation>
    <scope>NUCLEOTIDE SEQUENCE</scope>
    <source>
        <strain evidence="13">CBS 113389</strain>
    </source>
</reference>
<keyword evidence="14" id="KW-1185">Reference proteome</keyword>
<dbReference type="PANTHER" id="PTHR13050:SF7">
    <property type="entry name" value="VESICLE TRANSPORT PROTEIN USE1"/>
    <property type="match status" value="1"/>
</dbReference>
<keyword evidence="7" id="KW-0653">Protein transport</keyword>
<evidence type="ECO:0000313" key="14">
    <source>
        <dbReference type="Proteomes" id="UP000799767"/>
    </source>
</evidence>
<evidence type="ECO:0000256" key="12">
    <source>
        <dbReference type="SAM" id="Phobius"/>
    </source>
</evidence>
<evidence type="ECO:0000256" key="8">
    <source>
        <dbReference type="ARBA" id="ARBA00022989"/>
    </source>
</evidence>
<feature type="compositionally biased region" description="Polar residues" evidence="11">
    <location>
        <begin position="159"/>
        <end position="191"/>
    </location>
</feature>
<evidence type="ECO:0000256" key="9">
    <source>
        <dbReference type="ARBA" id="ARBA00023136"/>
    </source>
</evidence>
<keyword evidence="10" id="KW-0175">Coiled coil</keyword>
<proteinExistence type="inferred from homology"/>
<gene>
    <name evidence="13" type="ORF">BDY17DRAFT_246659</name>
</gene>
<dbReference type="GO" id="GO:0006890">
    <property type="term" value="P:retrograde vesicle-mediated transport, Golgi to endoplasmic reticulum"/>
    <property type="evidence" value="ECO:0007669"/>
    <property type="project" value="TreeGrafter"/>
</dbReference>
<evidence type="ECO:0000256" key="1">
    <source>
        <dbReference type="ARBA" id="ARBA00004163"/>
    </source>
</evidence>
<dbReference type="Proteomes" id="UP000799767">
    <property type="component" value="Unassembled WGS sequence"/>
</dbReference>
<dbReference type="GO" id="GO:0005789">
    <property type="term" value="C:endoplasmic reticulum membrane"/>
    <property type="evidence" value="ECO:0007669"/>
    <property type="project" value="UniProtKB-SubCell"/>
</dbReference>
<keyword evidence="4 12" id="KW-0812">Transmembrane</keyword>
<feature type="transmembrane region" description="Helical" evidence="12">
    <location>
        <begin position="275"/>
        <end position="293"/>
    </location>
</feature>
<protein>
    <recommendedName>
        <fullName evidence="15">Synaptobrevin</fullName>
    </recommendedName>
</protein>
<evidence type="ECO:0000256" key="3">
    <source>
        <dbReference type="ARBA" id="ARBA00022448"/>
    </source>
</evidence>
<organism evidence="13 14">
    <name type="scientific">Neohortaea acidophila</name>
    <dbReference type="NCBI Taxonomy" id="245834"/>
    <lineage>
        <taxon>Eukaryota</taxon>
        <taxon>Fungi</taxon>
        <taxon>Dikarya</taxon>
        <taxon>Ascomycota</taxon>
        <taxon>Pezizomycotina</taxon>
        <taxon>Dothideomycetes</taxon>
        <taxon>Dothideomycetidae</taxon>
        <taxon>Mycosphaerellales</taxon>
        <taxon>Teratosphaeriaceae</taxon>
        <taxon>Neohortaea</taxon>
    </lineage>
</organism>
<evidence type="ECO:0000256" key="7">
    <source>
        <dbReference type="ARBA" id="ARBA00022927"/>
    </source>
</evidence>
<dbReference type="PANTHER" id="PTHR13050">
    <property type="entry name" value="USE1-LIKE PROTEIN"/>
    <property type="match status" value="1"/>
</dbReference>
<dbReference type="InterPro" id="IPR019150">
    <property type="entry name" value="Vesicle_transport_protein_Use1"/>
</dbReference>
<feature type="compositionally biased region" description="Acidic residues" evidence="11">
    <location>
        <begin position="97"/>
        <end position="112"/>
    </location>
</feature>
<accession>A0A6A6Q347</accession>
<keyword evidence="3" id="KW-0813">Transport</keyword>
<dbReference type="EMBL" id="MU001632">
    <property type="protein sequence ID" value="KAF2486715.1"/>
    <property type="molecule type" value="Genomic_DNA"/>
</dbReference>
<name>A0A6A6Q347_9PEZI</name>
<evidence type="ECO:0000256" key="11">
    <source>
        <dbReference type="SAM" id="MobiDB-lite"/>
    </source>
</evidence>
<evidence type="ECO:0000256" key="6">
    <source>
        <dbReference type="ARBA" id="ARBA00022892"/>
    </source>
</evidence>
<dbReference type="OrthoDB" id="3231855at2759"/>
<keyword evidence="6" id="KW-0931">ER-Golgi transport</keyword>
<sequence length="298" mass="33079">MDPASTVTLNRLLSRLDSTLLQSSDASQLARLRGSQYERNKVASNVEYARTLLLTLEKQSSTIRVQTQRQQAQADLQQKRELIKRLNARLLELNQLGDEEFGDDDSEEDEEEGIKPSYAPARIDAKDGLDTGDFGSAPEPEAPPDPPLQPPDLRARKPLQSSDNRDAASTTAREQLFSKSAPPSQSSATLPQTETLLSHNRTEQENLTSGLLSLARALKQSSLQFSSSLEAEKEVLKRAEGGLDKSAQGMEAAEKRMGLLRKMSEGQGWWGRMKLYAFIFGLWVACFLVVFIGPKLRF</sequence>
<dbReference type="GO" id="GO:0005484">
    <property type="term" value="F:SNAP receptor activity"/>
    <property type="evidence" value="ECO:0007669"/>
    <property type="project" value="TreeGrafter"/>
</dbReference>
<feature type="region of interest" description="Disordered" evidence="11">
    <location>
        <begin position="97"/>
        <end position="191"/>
    </location>
</feature>
<dbReference type="RefSeq" id="XP_033593284.1">
    <property type="nucleotide sequence ID" value="XM_033730745.1"/>
</dbReference>
<evidence type="ECO:0000256" key="5">
    <source>
        <dbReference type="ARBA" id="ARBA00022824"/>
    </source>
</evidence>
<dbReference type="GeneID" id="54471747"/>
<comment type="subcellular location">
    <subcellularLocation>
        <location evidence="1">Endoplasmic reticulum membrane</location>
        <topology evidence="1">Single-pass type IV membrane protein</topology>
    </subcellularLocation>
</comment>
<evidence type="ECO:0000256" key="2">
    <source>
        <dbReference type="ARBA" id="ARBA00007891"/>
    </source>
</evidence>
<feature type="compositionally biased region" description="Pro residues" evidence="11">
    <location>
        <begin position="140"/>
        <end position="150"/>
    </location>
</feature>
<dbReference type="GO" id="GO:0031201">
    <property type="term" value="C:SNARE complex"/>
    <property type="evidence" value="ECO:0007669"/>
    <property type="project" value="TreeGrafter"/>
</dbReference>
<keyword evidence="8 12" id="KW-1133">Transmembrane helix</keyword>
<evidence type="ECO:0000256" key="4">
    <source>
        <dbReference type="ARBA" id="ARBA00022692"/>
    </source>
</evidence>
<comment type="similarity">
    <text evidence="2">Belongs to the USE1 family.</text>
</comment>
<keyword evidence="9 12" id="KW-0472">Membrane</keyword>
<dbReference type="AlphaFoldDB" id="A0A6A6Q347"/>
<keyword evidence="5" id="KW-0256">Endoplasmic reticulum</keyword>
<feature type="coiled-coil region" evidence="10">
    <location>
        <begin position="69"/>
        <end position="96"/>
    </location>
</feature>
<evidence type="ECO:0000313" key="13">
    <source>
        <dbReference type="EMBL" id="KAF2486715.1"/>
    </source>
</evidence>
<evidence type="ECO:0008006" key="15">
    <source>
        <dbReference type="Google" id="ProtNLM"/>
    </source>
</evidence>
<evidence type="ECO:0000256" key="10">
    <source>
        <dbReference type="SAM" id="Coils"/>
    </source>
</evidence>
<dbReference type="GO" id="GO:0015031">
    <property type="term" value="P:protein transport"/>
    <property type="evidence" value="ECO:0007669"/>
    <property type="project" value="UniProtKB-KW"/>
</dbReference>